<dbReference type="AlphaFoldDB" id="A4S4B9"/>
<keyword evidence="1" id="KW-0175">Coiled coil</keyword>
<dbReference type="Pfam" id="PF00149">
    <property type="entry name" value="Metallophos"/>
    <property type="match status" value="1"/>
</dbReference>
<dbReference type="OMA" id="WHARGAI"/>
<dbReference type="KEGG" id="olu:OSTLU_25194"/>
<dbReference type="GO" id="GO:0016787">
    <property type="term" value="F:hydrolase activity"/>
    <property type="evidence" value="ECO:0007669"/>
    <property type="project" value="InterPro"/>
</dbReference>
<reference evidence="5 6" key="1">
    <citation type="journal article" date="2007" name="Proc. Natl. Acad. Sci. U.S.A.">
        <title>The tiny eukaryote Ostreococcus provides genomic insights into the paradox of plankton speciation.</title>
        <authorList>
            <person name="Palenik B."/>
            <person name="Grimwood J."/>
            <person name="Aerts A."/>
            <person name="Rouze P."/>
            <person name="Salamov A."/>
            <person name="Putnam N."/>
            <person name="Dupont C."/>
            <person name="Jorgensen R."/>
            <person name="Derelle E."/>
            <person name="Rombauts S."/>
            <person name="Zhou K."/>
            <person name="Otillar R."/>
            <person name="Merchant S.S."/>
            <person name="Podell S."/>
            <person name="Gaasterland T."/>
            <person name="Napoli C."/>
            <person name="Gendler K."/>
            <person name="Manuell A."/>
            <person name="Tai V."/>
            <person name="Vallon O."/>
            <person name="Piganeau G."/>
            <person name="Jancek S."/>
            <person name="Heijde M."/>
            <person name="Jabbari K."/>
            <person name="Bowler C."/>
            <person name="Lohr M."/>
            <person name="Robbens S."/>
            <person name="Werner G."/>
            <person name="Dubchak I."/>
            <person name="Pazour G.J."/>
            <person name="Ren Q."/>
            <person name="Paulsen I."/>
            <person name="Delwiche C."/>
            <person name="Schmutz J."/>
            <person name="Rokhsar D."/>
            <person name="Van de Peer Y."/>
            <person name="Moreau H."/>
            <person name="Grigoriev I.V."/>
        </authorList>
    </citation>
    <scope>NUCLEOTIDE SEQUENCE [LARGE SCALE GENOMIC DNA]</scope>
    <source>
        <strain evidence="5 6">CCE9901</strain>
    </source>
</reference>
<gene>
    <name evidence="5" type="ORF">OSTLU_25194</name>
</gene>
<organism evidence="5 6">
    <name type="scientific">Ostreococcus lucimarinus (strain CCE9901)</name>
    <dbReference type="NCBI Taxonomy" id="436017"/>
    <lineage>
        <taxon>Eukaryota</taxon>
        <taxon>Viridiplantae</taxon>
        <taxon>Chlorophyta</taxon>
        <taxon>Mamiellophyceae</taxon>
        <taxon>Mamiellales</taxon>
        <taxon>Bathycoccaceae</taxon>
        <taxon>Ostreococcus</taxon>
    </lineage>
</organism>
<evidence type="ECO:0000313" key="5">
    <source>
        <dbReference type="EMBL" id="ABO98698.1"/>
    </source>
</evidence>
<dbReference type="InterPro" id="IPR027417">
    <property type="entry name" value="P-loop_NTPase"/>
</dbReference>
<protein>
    <submittedName>
        <fullName evidence="5">Uncharacterized protein</fullName>
    </submittedName>
</protein>
<dbReference type="RefSeq" id="XP_001420405.1">
    <property type="nucleotide sequence ID" value="XM_001420368.1"/>
</dbReference>
<evidence type="ECO:0000256" key="2">
    <source>
        <dbReference type="SAM" id="MobiDB-lite"/>
    </source>
</evidence>
<dbReference type="Gene3D" id="3.60.21.10">
    <property type="match status" value="1"/>
</dbReference>
<dbReference type="PANTHER" id="PTHR32114">
    <property type="entry name" value="ABC TRANSPORTER ABCH.3"/>
    <property type="match status" value="1"/>
</dbReference>
<feature type="region of interest" description="Disordered" evidence="2">
    <location>
        <begin position="1"/>
        <end position="27"/>
    </location>
</feature>
<dbReference type="CDD" id="cd00267">
    <property type="entry name" value="ABC_ATPase"/>
    <property type="match status" value="1"/>
</dbReference>
<dbReference type="STRING" id="436017.A4S4B9"/>
<evidence type="ECO:0000259" key="3">
    <source>
        <dbReference type="Pfam" id="PF00149"/>
    </source>
</evidence>
<feature type="domain" description="Rad50/SbcC-type AAA" evidence="4">
    <location>
        <begin position="434"/>
        <end position="584"/>
    </location>
</feature>
<keyword evidence="6" id="KW-1185">Reference proteome</keyword>
<feature type="region of interest" description="Disordered" evidence="2">
    <location>
        <begin position="1112"/>
        <end position="1133"/>
    </location>
</feature>
<dbReference type="SUPFAM" id="SSF52540">
    <property type="entry name" value="P-loop containing nucleoside triphosphate hydrolases"/>
    <property type="match status" value="1"/>
</dbReference>
<feature type="coiled-coil region" evidence="1">
    <location>
        <begin position="811"/>
        <end position="848"/>
    </location>
</feature>
<dbReference type="Gene3D" id="3.40.50.300">
    <property type="entry name" value="P-loop containing nucleotide triphosphate hydrolases"/>
    <property type="match status" value="2"/>
</dbReference>
<dbReference type="InterPro" id="IPR004843">
    <property type="entry name" value="Calcineurin-like_PHP"/>
</dbReference>
<dbReference type="Gramene" id="ABO98698">
    <property type="protein sequence ID" value="ABO98698"/>
    <property type="gene ID" value="OSTLU_25194"/>
</dbReference>
<dbReference type="HOGENOM" id="CLU_003266_0_0_1"/>
<evidence type="ECO:0000256" key="1">
    <source>
        <dbReference type="SAM" id="Coils"/>
    </source>
</evidence>
<dbReference type="PANTHER" id="PTHR32114:SF2">
    <property type="entry name" value="ABC TRANSPORTER ABCH.3"/>
    <property type="match status" value="1"/>
</dbReference>
<evidence type="ECO:0000259" key="4">
    <source>
        <dbReference type="Pfam" id="PF13476"/>
    </source>
</evidence>
<dbReference type="OrthoDB" id="18797at2759"/>
<sequence>MTTTQGARKLSSSIANNHSGGKTAIARAARARALTTPARGGRGRVIDPRVVRAAPARAVADVGGEGGGATIRASELSPAHSSVERWIVFSDLHVSKRTMETCRRVLERVHAEALKREAGVVFLGDFWHARGAIPVEPLNEALALMSSAKWTAPTIMIPGNHDQVTAGGLSHALTPLAKANPNIVVFDGPTLYGGALWLPYRRNSDELKRAIEDTRGEFNAIFCHADVVGASMNETFQARDGLDPALFGGANTYTGHYHKPHVVPNTNITYVGSPYEVSRSEAGQKKEFIVLDSQTWVEGANARVSLDIGPKHFAVEGVDASAPPTARPGDIIRWTLPIEAMDAVSDAVPSVVQKARDQGFIVEVCYVTKDLTARIPKAEELGPAGLFDAYAVASEMAPSVSAFGRKVLQEVAASDDAPETRRQSKGVSVSFETVEVEGFGTFQSATRYPLGARGVCVVVGENKSDTCSDSNGAGKTTLVMSPMWALTGQSDLRIDGAGSGKSLTKSDVVNDSSKFGRVRLEGFLNGGTPFWVERKVNRTKLVSLKYAIDGEEKTMAESKLTQQGLNDDLGADVIANTTFHGQHTVGALLDANDASLKAALGKLVEADTWTKAKDISRKRVTEARGNVNAIAAEVKAREEYIARTRLRRDQAHVESEKWEFEYRRRVSELETSSSAVSTTFTKYLARTNHFLQRLSRASEALEVTSSHAERVLDSSRNDSDDAARRFEVKESEFEHKTSVIEGEIERLNGVVREWQSKEASAGAIGRQSHAAVGMFAGAGGTHSHPDGVGTCDRCLQAIDPTHHKETLIKLKDEARKTAIEHGNAIEQLKRATAALNKAMDDRRNLTEAAALARKAERMRAETTATASANATDQLRHSQRSLSLIGNAVARAEMLLNSAPEDVVHEALTMSIDDAFAMSESTISISGASSNVLAGLDPDLTRGSMSSASLSNASPQIQLLRDEQMNVADADFVRQLVKGAEDAIMDGERAGRDAARRLQELNEFSRSARSNPHTSALEELDAQLAGESESLGARIESLNGAKELLGVAQAADTAFSTKGIQSYLFEGALGDLSARVGQYMDALTGGALTLELRPAGAAFTGDDNDVVQSDVDADETATRKTKSKSAKAPASASAAERIERVIHARRPDGSLIARSLRQLSGGERRRAALALALAYADLASERCGVACDALVLDEVLQHLDAEGIARVTSLLRALPKRTVLLTSQADSATAHLFDVVDKVVKSDFGSGVVVSAGDDADLVDLAARASA</sequence>
<dbReference type="Proteomes" id="UP000001568">
    <property type="component" value="Chromosome 11"/>
</dbReference>
<accession>A4S4B9</accession>
<name>A4S4B9_OSTLU</name>
<proteinExistence type="predicted"/>
<dbReference type="InterPro" id="IPR038729">
    <property type="entry name" value="Rad50/SbcC_AAA"/>
</dbReference>
<dbReference type="SUPFAM" id="SSF56300">
    <property type="entry name" value="Metallo-dependent phosphatases"/>
    <property type="match status" value="1"/>
</dbReference>
<feature type="domain" description="Calcineurin-like phosphoesterase" evidence="3">
    <location>
        <begin position="87"/>
        <end position="169"/>
    </location>
</feature>
<dbReference type="Pfam" id="PF13558">
    <property type="entry name" value="SbcC_Walker_B"/>
    <property type="match status" value="1"/>
</dbReference>
<dbReference type="GeneID" id="5004282"/>
<dbReference type="Pfam" id="PF13476">
    <property type="entry name" value="AAA_23"/>
    <property type="match status" value="1"/>
</dbReference>
<dbReference type="EMBL" id="CP000591">
    <property type="protein sequence ID" value="ABO98698.1"/>
    <property type="molecule type" value="Genomic_DNA"/>
</dbReference>
<dbReference type="eggNOG" id="ENOG502QQZZ">
    <property type="taxonomic scope" value="Eukaryota"/>
</dbReference>
<evidence type="ECO:0000313" key="6">
    <source>
        <dbReference type="Proteomes" id="UP000001568"/>
    </source>
</evidence>
<feature type="compositionally biased region" description="Polar residues" evidence="2">
    <location>
        <begin position="1"/>
        <end position="19"/>
    </location>
</feature>
<dbReference type="InterPro" id="IPR029052">
    <property type="entry name" value="Metallo-depent_PP-like"/>
</dbReference>